<protein>
    <submittedName>
        <fullName evidence="1">Uncharacterized protein</fullName>
    </submittedName>
</protein>
<gene>
    <name evidence="1" type="ORF">COR51_27080</name>
</gene>
<evidence type="ECO:0000313" key="1">
    <source>
        <dbReference type="EMBL" id="PRQ64522.1"/>
    </source>
</evidence>
<organism evidence="1 2">
    <name type="scientific">Vibrio mediterranei</name>
    <dbReference type="NCBI Taxonomy" id="689"/>
    <lineage>
        <taxon>Bacteria</taxon>
        <taxon>Pseudomonadati</taxon>
        <taxon>Pseudomonadota</taxon>
        <taxon>Gammaproteobacteria</taxon>
        <taxon>Vibrionales</taxon>
        <taxon>Vibrionaceae</taxon>
        <taxon>Vibrio</taxon>
    </lineage>
</organism>
<proteinExistence type="predicted"/>
<name>A0ABX5D4I2_9VIBR</name>
<dbReference type="EMBL" id="NWTN01000048">
    <property type="protein sequence ID" value="PRQ64522.1"/>
    <property type="molecule type" value="Genomic_DNA"/>
</dbReference>
<dbReference type="Proteomes" id="UP000238163">
    <property type="component" value="Unassembled WGS sequence"/>
</dbReference>
<reference evidence="1 2" key="1">
    <citation type="submission" date="2018-03" db="EMBL/GenBank/DDBJ databases">
        <title>Genetic Diversity and Phenotypic Plasticity of AHL Mediated Quorum Sensing in Environmental Strains of Vibrio mediterranei.</title>
        <authorList>
            <person name="Lantoine F."/>
            <person name="Vouve F."/>
        </authorList>
    </citation>
    <scope>NUCLEOTIDE SEQUENCE [LARGE SCALE GENOMIC DNA]</scope>
    <source>
        <strain evidence="1 2">17LN0615E</strain>
    </source>
</reference>
<comment type="caution">
    <text evidence="1">The sequence shown here is derived from an EMBL/GenBank/DDBJ whole genome shotgun (WGS) entry which is preliminary data.</text>
</comment>
<accession>A0ABX5D4I2</accession>
<sequence>MCSESKIAMTRKNKHSGNQPVIMELLVRKENNLLDFRRISCLRKNVPAIRYKIMIKDGEIIGCQILEAEEKKPTIRDSGNKKRSMLLEECGL</sequence>
<evidence type="ECO:0000313" key="2">
    <source>
        <dbReference type="Proteomes" id="UP000238163"/>
    </source>
</evidence>
<keyword evidence="2" id="KW-1185">Reference proteome</keyword>